<dbReference type="AlphaFoldDB" id="A0A0P4R6Q8"/>
<reference evidence="3" key="1">
    <citation type="submission" date="2014-09" db="EMBL/GenBank/DDBJ databases">
        <title>Whole genome shotgun sequence of Streptomyces sp. NBRC 110027.</title>
        <authorList>
            <person name="Komaki H."/>
            <person name="Ichikawa N."/>
            <person name="Katano-Makiyama Y."/>
            <person name="Hosoyama A."/>
            <person name="Hashimoto M."/>
            <person name="Uohara A."/>
            <person name="Kitahashi Y."/>
            <person name="Ohji S."/>
            <person name="Kimura A."/>
            <person name="Yamazoe A."/>
            <person name="Igarashi Y."/>
            <person name="Fujita N."/>
        </authorList>
    </citation>
    <scope>NUCLEOTIDE SEQUENCE [LARGE SCALE GENOMIC DNA]</scope>
    <source>
        <strain evidence="3">NBRC 110027</strain>
    </source>
</reference>
<organism evidence="2 3">
    <name type="scientific">Streptomyces lydicamycinicus</name>
    <dbReference type="NCBI Taxonomy" id="1546107"/>
    <lineage>
        <taxon>Bacteria</taxon>
        <taxon>Bacillati</taxon>
        <taxon>Actinomycetota</taxon>
        <taxon>Actinomycetes</taxon>
        <taxon>Kitasatosporales</taxon>
        <taxon>Streptomycetaceae</taxon>
        <taxon>Streptomyces</taxon>
    </lineage>
</organism>
<evidence type="ECO:0000313" key="3">
    <source>
        <dbReference type="Proteomes" id="UP000048965"/>
    </source>
</evidence>
<evidence type="ECO:0000256" key="1">
    <source>
        <dbReference type="SAM" id="MobiDB-lite"/>
    </source>
</evidence>
<accession>A0A0P4R6Q8</accession>
<comment type="caution">
    <text evidence="2">The sequence shown here is derived from an EMBL/GenBank/DDBJ whole genome shotgun (WGS) entry which is preliminary data.</text>
</comment>
<feature type="region of interest" description="Disordered" evidence="1">
    <location>
        <begin position="28"/>
        <end position="111"/>
    </location>
</feature>
<feature type="compositionally biased region" description="Basic residues" evidence="1">
    <location>
        <begin position="101"/>
        <end position="111"/>
    </location>
</feature>
<reference evidence="2 3" key="2">
    <citation type="journal article" date="2015" name="Stand. Genomic Sci.">
        <title>Draft genome sequence of marine-derived Streptomyces sp. TP-A0598, a producer of anti-MRSA antibiotic lydicamycins.</title>
        <authorList>
            <person name="Komaki H."/>
            <person name="Ichikawa N."/>
            <person name="Hosoyama A."/>
            <person name="Fujita N."/>
            <person name="Igarashi Y."/>
        </authorList>
    </citation>
    <scope>NUCLEOTIDE SEQUENCE [LARGE SCALE GENOMIC DNA]</scope>
    <source>
        <strain evidence="2 3">NBRC 110027</strain>
    </source>
</reference>
<dbReference type="Proteomes" id="UP000048965">
    <property type="component" value="Unassembled WGS sequence"/>
</dbReference>
<feature type="compositionally biased region" description="Basic and acidic residues" evidence="1">
    <location>
        <begin position="42"/>
        <end position="54"/>
    </location>
</feature>
<dbReference type="EMBL" id="BBNO01000003">
    <property type="protein sequence ID" value="GAO08098.1"/>
    <property type="molecule type" value="Genomic_DNA"/>
</dbReference>
<protein>
    <submittedName>
        <fullName evidence="2">Uncharacterized protein</fullName>
    </submittedName>
</protein>
<proteinExistence type="predicted"/>
<name>A0A0P4R6Q8_9ACTN</name>
<gene>
    <name evidence="2" type="ORF">TPA0598_03_05590</name>
</gene>
<keyword evidence="3" id="KW-1185">Reference proteome</keyword>
<sequence length="111" mass="11873">MVSRTELERLARIRMQVTGETLERAMAVLEGHTTADTSPSEPDAKPDAAEHSNLDDSEGELGKVENGGIENGRADEPGTAGAANESDADTEKAPKPDARRTPRKRGHLRGL</sequence>
<evidence type="ECO:0000313" key="2">
    <source>
        <dbReference type="EMBL" id="GAO08098.1"/>
    </source>
</evidence>
<feature type="compositionally biased region" description="Basic and acidic residues" evidence="1">
    <location>
        <begin position="89"/>
        <end position="100"/>
    </location>
</feature>